<proteinExistence type="predicted"/>
<dbReference type="Gene3D" id="1.25.40.10">
    <property type="entry name" value="Tetratricopeptide repeat domain"/>
    <property type="match status" value="1"/>
</dbReference>
<keyword evidence="2" id="KW-0238">DNA-binding</keyword>
<feature type="region of interest" description="Disordered" evidence="4">
    <location>
        <begin position="762"/>
        <end position="781"/>
    </location>
</feature>
<name>A0A9X4M0E9_9ACTN</name>
<dbReference type="SUPFAM" id="SSF46894">
    <property type="entry name" value="C-terminal effector domain of the bipartite response regulators"/>
    <property type="match status" value="1"/>
</dbReference>
<keyword evidence="3" id="KW-0804">Transcription</keyword>
<dbReference type="GO" id="GO:0006355">
    <property type="term" value="P:regulation of DNA-templated transcription"/>
    <property type="evidence" value="ECO:0007669"/>
    <property type="project" value="InterPro"/>
</dbReference>
<protein>
    <submittedName>
        <fullName evidence="6">LuxR C-terminal-related transcriptional regulator</fullName>
    </submittedName>
</protein>
<dbReference type="EMBL" id="JANRHA010000009">
    <property type="protein sequence ID" value="MDG3015699.1"/>
    <property type="molecule type" value="Genomic_DNA"/>
</dbReference>
<keyword evidence="7" id="KW-1185">Reference proteome</keyword>
<dbReference type="SUPFAM" id="SSF52540">
    <property type="entry name" value="P-loop containing nucleoside triphosphate hydrolases"/>
    <property type="match status" value="1"/>
</dbReference>
<dbReference type="InterPro" id="IPR027417">
    <property type="entry name" value="P-loop_NTPase"/>
</dbReference>
<gene>
    <name evidence="6" type="ORF">NVS88_14145</name>
</gene>
<organism evidence="6 7">
    <name type="scientific">Speluncibacter jeojiensis</name>
    <dbReference type="NCBI Taxonomy" id="2710754"/>
    <lineage>
        <taxon>Bacteria</taxon>
        <taxon>Bacillati</taxon>
        <taxon>Actinomycetota</taxon>
        <taxon>Actinomycetes</taxon>
        <taxon>Mycobacteriales</taxon>
        <taxon>Speluncibacteraceae</taxon>
        <taxon>Speluncibacter</taxon>
    </lineage>
</organism>
<dbReference type="Proteomes" id="UP001152755">
    <property type="component" value="Unassembled WGS sequence"/>
</dbReference>
<dbReference type="PROSITE" id="PS00622">
    <property type="entry name" value="HTH_LUXR_1"/>
    <property type="match status" value="1"/>
</dbReference>
<sequence>MPGPHDLLPRYALAGMPAAADLYNRISAEPTRPSCRLIVGVAGSGKSMLLTLIREALRGADVPLADPFAESVPAGSAVIVDDAQDLSTERLAALEQLARRTDLTVLVAVRPRSSDARLSALGRAFADGQPHLVLARLSRTQATERARVRLGADALSPALVELIGRYSGGVVGTFDAALAALEDLTGTELRSRAQVEAALADAVRSRIIQTLRATPADVRAALVVAGLGVHLNAPELAHTLGVDEDAALVLIDRARCTGLLTDTDGLLSASAPALTAVVGESAIGTIQQRVLAARLELGTLSLATARALAAVPVRDQRLADHLTAAADAIAAADPAQAAELYEAALRTGTVDAATSIRHAESAGRSGNFDRALQIIDSTWEGSSAETIPTEDLRSAARISASVASCRGLTARSAELYGWLGPDRAGLDAPIGAVILLAEGRIEQAQAMLHARADRPQTSLSAAWSQLANALLQSLTSPAAQSLGAMMRAVSMMSTGRSDRMLPDTVTAIAATAALHAGELDRAESLLRRAVRDDDPIAGPRHALLLAWIAMLRGDLDAAQSQVDAVGPNLAQRDLLFAHGLRLGLARRRGDLGAVTQAWQQAQDAVAEARADLFNLLPLGELWVAAARLRAVPRILLLIDEARNLLSRLGEPPLWSAAVHWYGVQAAILSERPEDLVPHANSLSAAAESDPYAACLADAGRAWMKVLTDQADLAEVSAAATGLERVGLSWDGARLAGEAALHAGSTQDATALLQTARSLTLARTAGPSPDAPAKPALSGPLTDREGDVANLLVLGMPYREIGSRLFISAKTVEHHVARIRNRLGAQSRSEMLSMLRTMGYGAQPAAT</sequence>
<evidence type="ECO:0000256" key="2">
    <source>
        <dbReference type="ARBA" id="ARBA00023125"/>
    </source>
</evidence>
<dbReference type="AlphaFoldDB" id="A0A9X4M0E9"/>
<dbReference type="RefSeq" id="WP_332520187.1">
    <property type="nucleotide sequence ID" value="NZ_JANRHA010000009.1"/>
</dbReference>
<evidence type="ECO:0000256" key="1">
    <source>
        <dbReference type="ARBA" id="ARBA00023015"/>
    </source>
</evidence>
<dbReference type="PROSITE" id="PS50043">
    <property type="entry name" value="HTH_LUXR_2"/>
    <property type="match status" value="1"/>
</dbReference>
<dbReference type="PRINTS" id="PR00038">
    <property type="entry name" value="HTHLUXR"/>
</dbReference>
<dbReference type="GO" id="GO:0003677">
    <property type="term" value="F:DNA binding"/>
    <property type="evidence" value="ECO:0007669"/>
    <property type="project" value="UniProtKB-KW"/>
</dbReference>
<accession>A0A9X4M0E9</accession>
<keyword evidence="1" id="KW-0805">Transcription regulation</keyword>
<comment type="caution">
    <text evidence="6">The sequence shown here is derived from an EMBL/GenBank/DDBJ whole genome shotgun (WGS) entry which is preliminary data.</text>
</comment>
<evidence type="ECO:0000313" key="7">
    <source>
        <dbReference type="Proteomes" id="UP001152755"/>
    </source>
</evidence>
<dbReference type="Pfam" id="PF00196">
    <property type="entry name" value="GerE"/>
    <property type="match status" value="1"/>
</dbReference>
<dbReference type="InterPro" id="IPR000792">
    <property type="entry name" value="Tscrpt_reg_LuxR_C"/>
</dbReference>
<dbReference type="PANTHER" id="PTHR44688">
    <property type="entry name" value="DNA-BINDING TRANSCRIPTIONAL ACTIVATOR DEVR_DOSR"/>
    <property type="match status" value="1"/>
</dbReference>
<evidence type="ECO:0000313" key="6">
    <source>
        <dbReference type="EMBL" id="MDG3015699.1"/>
    </source>
</evidence>
<dbReference type="InterPro" id="IPR011990">
    <property type="entry name" value="TPR-like_helical_dom_sf"/>
</dbReference>
<dbReference type="SMART" id="SM00421">
    <property type="entry name" value="HTH_LUXR"/>
    <property type="match status" value="1"/>
</dbReference>
<evidence type="ECO:0000256" key="4">
    <source>
        <dbReference type="SAM" id="MobiDB-lite"/>
    </source>
</evidence>
<reference evidence="6" key="1">
    <citation type="submission" date="2022-08" db="EMBL/GenBank/DDBJ databases">
        <title>Genome analysis of Corynebacteriales strain.</title>
        <authorList>
            <person name="Lee S.D."/>
        </authorList>
    </citation>
    <scope>NUCLEOTIDE SEQUENCE</scope>
    <source>
        <strain evidence="6">D3-21</strain>
    </source>
</reference>
<evidence type="ECO:0000259" key="5">
    <source>
        <dbReference type="PROSITE" id="PS50043"/>
    </source>
</evidence>
<dbReference type="PANTHER" id="PTHR44688:SF16">
    <property type="entry name" value="DNA-BINDING TRANSCRIPTIONAL ACTIVATOR DEVR_DOSR"/>
    <property type="match status" value="1"/>
</dbReference>
<dbReference type="CDD" id="cd06170">
    <property type="entry name" value="LuxR_C_like"/>
    <property type="match status" value="1"/>
</dbReference>
<feature type="domain" description="HTH luxR-type" evidence="5">
    <location>
        <begin position="773"/>
        <end position="838"/>
    </location>
</feature>
<dbReference type="InterPro" id="IPR016032">
    <property type="entry name" value="Sig_transdc_resp-reg_C-effctor"/>
</dbReference>
<dbReference type="InterPro" id="IPR036388">
    <property type="entry name" value="WH-like_DNA-bd_sf"/>
</dbReference>
<dbReference type="Gene3D" id="1.10.10.10">
    <property type="entry name" value="Winged helix-like DNA-binding domain superfamily/Winged helix DNA-binding domain"/>
    <property type="match status" value="1"/>
</dbReference>
<evidence type="ECO:0000256" key="3">
    <source>
        <dbReference type="ARBA" id="ARBA00023163"/>
    </source>
</evidence>